<evidence type="ECO:0000256" key="17">
    <source>
        <dbReference type="PROSITE-ProRule" id="PRU00201"/>
    </source>
</evidence>
<evidence type="ECO:0000256" key="9">
    <source>
        <dbReference type="ARBA" id="ARBA00023134"/>
    </source>
</evidence>
<evidence type="ECO:0000256" key="18">
    <source>
        <dbReference type="RuleBase" id="RU000405"/>
    </source>
</evidence>
<evidence type="ECO:0000256" key="7">
    <source>
        <dbReference type="ARBA" id="ARBA00023015"/>
    </source>
</evidence>
<dbReference type="Pfam" id="PF00211">
    <property type="entry name" value="Guanylate_cyc"/>
    <property type="match status" value="1"/>
</dbReference>
<dbReference type="GO" id="GO:0035556">
    <property type="term" value="P:intracellular signal transduction"/>
    <property type="evidence" value="ECO:0007669"/>
    <property type="project" value="InterPro"/>
</dbReference>
<evidence type="ECO:0000256" key="3">
    <source>
        <dbReference type="ARBA" id="ARBA00022692"/>
    </source>
</evidence>
<dbReference type="InterPro" id="IPR036960">
    <property type="entry name" value="T-box_sf"/>
</dbReference>
<evidence type="ECO:0000256" key="12">
    <source>
        <dbReference type="ARBA" id="ARBA00023170"/>
    </source>
</evidence>
<keyword evidence="7" id="KW-0805">Transcription regulation</keyword>
<evidence type="ECO:0000256" key="16">
    <source>
        <dbReference type="ARBA" id="ARBA00023293"/>
    </source>
</evidence>
<proteinExistence type="inferred from homology"/>
<dbReference type="GO" id="GO:0007168">
    <property type="term" value="P:receptor guanylyl cyclase signaling pathway"/>
    <property type="evidence" value="ECO:0007669"/>
    <property type="project" value="TreeGrafter"/>
</dbReference>
<dbReference type="PROSITE" id="PS50252">
    <property type="entry name" value="TBOX_3"/>
    <property type="match status" value="1"/>
</dbReference>
<gene>
    <name evidence="23" type="ORF">O3P69_013899</name>
</gene>
<feature type="domain" description="T-box" evidence="22">
    <location>
        <begin position="895"/>
        <end position="1084"/>
    </location>
</feature>
<sequence length="1213" mass="136253">MKGASNMGGGERRSSVLSLDSEDENKLVEVKTGCCGLDPTTGRGKQIHLAQMLLLPFVPIMALIIQNGLNMVNVLQYQYEMQETIDQVQISTGLGNVTEALQSERAEIAFYLFTNGSVIRRNLSEHFAYTNSLIDNLKWPIFRIDDPLFKNKILFRIRLDDFRDKITKFDTPSIDAGIRFYNRANYIFLDQLTREIKEKDSSGVWRPLLAYKNLIRAIEHLGISMVFGEEYFGRGDLDHTSYLNFVTNDALGQDFLNASKSFAFWIKDRYLQLQQTYPWYSNITRRRQEIVNRVKIEPDFDKATEYFYAMLGYLDALQKIQYEIRTRIEETILSEVTSSNSHVVVGIAILAVVLLISPVIIVLVRMVTRTLQAFTETLQYKTYELRYEKKRSDKLLYQMLPPSVAQQLKQRKQVSAETYEMVTIYFSDIVGFTELASESTPMQVISLLNALYKMFDSRIELYEVYKIETIGDAYMVASGLPQRGEGKEHAAEIASMALDLLHATENFVVPHMPGERLQIRVGIHTGPVVAGVVGSKMPRYTLFGESVNIASKMESNGLPFKIHVTAATKESLEKVGGFILKLRGEMEIKGKGSMETYWLIGKHGKLPERRVESDKEEEIDVMAENPHTDARRKQRKAQKKKERENKEKSTLRRAINTVKGHLPKASVPLPLTWPPPPPQPQTAWKLIRNQVLSVQVLCSSPSWLQERLAIGGLRTCPALLTGPEENEKGRPPTGAKAKNSEDVTSEEVLEDSKSTPSEAEEAVASRLLHVEDSTRREKTPPWEARDARSNNEAPSPAGGESADDEDLLVDVEDCSTPSPQQSCASPGPARCRTPLHNSTDNPVCLLPAQHFLSEPFSPAPPSGATEWQMLTQMPNLRWAGQEGTENRCEGVGIQLLQRDLWAKFHSLTTEMIITKNGRRMFPVVKVRLRGLDPERTYAVFLDMAAVDTRRYRYVYPSSRWMVAGTGEPLGEQTPYIHPDSPATGVQWMATPAIAFDRLKLTNNKTREAQGQIVLHSMQKYVPRVWVQEVPSGASWADLPRLLDTSMANCAFFRETSFITVTAYQNQQITRLKIESNPFAKGFRDTSKQKELERRGVTVGRGREGSSTPPSPLVLPLSASSPQQFHFGSPLSALSRPFPFTGGLSPPVSPLLLPPTHWLGTLKGADPPWLSSPTSPLLQTSQPSALPFLLPSFLPALHSQLPRALDLSKPKDDT</sequence>
<evidence type="ECO:0000256" key="15">
    <source>
        <dbReference type="ARBA" id="ARBA00023242"/>
    </source>
</evidence>
<dbReference type="EMBL" id="JARAKH010000047">
    <property type="protein sequence ID" value="KAK8377566.1"/>
    <property type="molecule type" value="Genomic_DNA"/>
</dbReference>
<keyword evidence="12" id="KW-0675">Receptor</keyword>
<evidence type="ECO:0000256" key="6">
    <source>
        <dbReference type="ARBA" id="ARBA00022989"/>
    </source>
</evidence>
<dbReference type="FunFam" id="3.30.70.1230:FF:000004">
    <property type="entry name" value="Guanylate cyclase"/>
    <property type="match status" value="1"/>
</dbReference>
<keyword evidence="24" id="KW-1185">Reference proteome</keyword>
<keyword evidence="3 20" id="KW-0812">Transmembrane</keyword>
<keyword evidence="15 17" id="KW-0539">Nucleus</keyword>
<evidence type="ECO:0000313" key="24">
    <source>
        <dbReference type="Proteomes" id="UP001487740"/>
    </source>
</evidence>
<evidence type="ECO:0000256" key="10">
    <source>
        <dbReference type="ARBA" id="ARBA00023136"/>
    </source>
</evidence>
<dbReference type="InterPro" id="IPR046360">
    <property type="entry name" value="T-box_DNA-bd"/>
</dbReference>
<keyword evidence="11" id="KW-0804">Transcription</keyword>
<dbReference type="GO" id="GO:0003700">
    <property type="term" value="F:DNA-binding transcription factor activity"/>
    <property type="evidence" value="ECO:0007669"/>
    <property type="project" value="InterPro"/>
</dbReference>
<feature type="region of interest" description="Disordered" evidence="19">
    <location>
        <begin position="1"/>
        <end position="20"/>
    </location>
</feature>
<comment type="caution">
    <text evidence="23">The sequence shown here is derived from an EMBL/GenBank/DDBJ whole genome shotgun (WGS) entry which is preliminary data.</text>
</comment>
<evidence type="ECO:0000256" key="14">
    <source>
        <dbReference type="ARBA" id="ARBA00023239"/>
    </source>
</evidence>
<dbReference type="PRINTS" id="PR00937">
    <property type="entry name" value="TBOX"/>
</dbReference>
<evidence type="ECO:0000256" key="20">
    <source>
        <dbReference type="SAM" id="Phobius"/>
    </source>
</evidence>
<keyword evidence="16" id="KW-0141">cGMP biosynthesis</keyword>
<keyword evidence="14 18" id="KW-0456">Lyase</keyword>
<feature type="compositionally biased region" description="Basic and acidic residues" evidence="19">
    <location>
        <begin position="768"/>
        <end position="789"/>
    </location>
</feature>
<dbReference type="GO" id="GO:0004383">
    <property type="term" value="F:guanylate cyclase activity"/>
    <property type="evidence" value="ECO:0007669"/>
    <property type="project" value="UniProtKB-EC"/>
</dbReference>
<dbReference type="Pfam" id="PF07701">
    <property type="entry name" value="HNOBA"/>
    <property type="match status" value="1"/>
</dbReference>
<evidence type="ECO:0000256" key="2">
    <source>
        <dbReference type="ARBA" id="ARBA00012202"/>
    </source>
</evidence>
<dbReference type="SUPFAM" id="SSF49417">
    <property type="entry name" value="p53-like transcription factors"/>
    <property type="match status" value="1"/>
</dbReference>
<dbReference type="InterPro" id="IPR001054">
    <property type="entry name" value="A/G_cyclase"/>
</dbReference>
<dbReference type="PANTHER" id="PTHR11920">
    <property type="entry name" value="GUANYLYL CYCLASE"/>
    <property type="match status" value="1"/>
</dbReference>
<keyword evidence="9" id="KW-0342">GTP-binding</keyword>
<dbReference type="InterPro" id="IPR018186">
    <property type="entry name" value="TF_T-box_CS"/>
</dbReference>
<evidence type="ECO:0000259" key="21">
    <source>
        <dbReference type="PROSITE" id="PS50125"/>
    </source>
</evidence>
<dbReference type="PROSITE" id="PS00452">
    <property type="entry name" value="GUANYLATE_CYCLASE_1"/>
    <property type="match status" value="1"/>
</dbReference>
<dbReference type="InterPro" id="IPR050401">
    <property type="entry name" value="Cyclic_nucleotide_synthase"/>
</dbReference>
<evidence type="ECO:0000313" key="23">
    <source>
        <dbReference type="EMBL" id="KAK8377566.1"/>
    </source>
</evidence>
<dbReference type="InterPro" id="IPR013587">
    <property type="entry name" value="Nitrate/nitrite_sensing"/>
</dbReference>
<dbReference type="AlphaFoldDB" id="A0AAW0SR47"/>
<dbReference type="GO" id="GO:0006357">
    <property type="term" value="P:regulation of transcription by RNA polymerase II"/>
    <property type="evidence" value="ECO:0007669"/>
    <property type="project" value="UniProtKB-ARBA"/>
</dbReference>
<dbReference type="InterPro" id="IPR029787">
    <property type="entry name" value="Nucleotide_cyclase"/>
</dbReference>
<evidence type="ECO:0000256" key="11">
    <source>
        <dbReference type="ARBA" id="ARBA00023163"/>
    </source>
</evidence>
<evidence type="ECO:0000256" key="8">
    <source>
        <dbReference type="ARBA" id="ARBA00023125"/>
    </source>
</evidence>
<reference evidence="23 24" key="1">
    <citation type="submission" date="2023-03" db="EMBL/GenBank/DDBJ databases">
        <title>High-quality genome of Scylla paramamosain provides insights in environmental adaptation.</title>
        <authorList>
            <person name="Zhang L."/>
        </authorList>
    </citation>
    <scope>NUCLEOTIDE SEQUENCE [LARGE SCALE GENOMIC DNA]</scope>
    <source>
        <strain evidence="23">LZ_2023a</strain>
        <tissue evidence="23">Muscle</tissue>
    </source>
</reference>
<dbReference type="Gene3D" id="6.10.250.780">
    <property type="match status" value="1"/>
</dbReference>
<keyword evidence="10 20" id="KW-0472">Membrane</keyword>
<feature type="domain" description="Guanylate cyclase" evidence="21">
    <location>
        <begin position="423"/>
        <end position="554"/>
    </location>
</feature>
<keyword evidence="4" id="KW-0732">Signal</keyword>
<dbReference type="GO" id="GO:0001653">
    <property type="term" value="F:peptide receptor activity"/>
    <property type="evidence" value="ECO:0007669"/>
    <property type="project" value="TreeGrafter"/>
</dbReference>
<evidence type="ECO:0000256" key="13">
    <source>
        <dbReference type="ARBA" id="ARBA00023180"/>
    </source>
</evidence>
<keyword evidence="5" id="KW-0547">Nucleotide-binding</keyword>
<dbReference type="GO" id="GO:0005886">
    <property type="term" value="C:plasma membrane"/>
    <property type="evidence" value="ECO:0007669"/>
    <property type="project" value="TreeGrafter"/>
</dbReference>
<dbReference type="GO" id="GO:0045893">
    <property type="term" value="P:positive regulation of DNA-templated transcription"/>
    <property type="evidence" value="ECO:0007669"/>
    <property type="project" value="InterPro"/>
</dbReference>
<dbReference type="Proteomes" id="UP001487740">
    <property type="component" value="Unassembled WGS sequence"/>
</dbReference>
<dbReference type="InterPro" id="IPR011645">
    <property type="entry name" value="HNOB_dom_associated"/>
</dbReference>
<comment type="similarity">
    <text evidence="18">Belongs to the adenylyl cyclase class-4/guanylyl cyclase family.</text>
</comment>
<feature type="compositionally biased region" description="Basic and acidic residues" evidence="19">
    <location>
        <begin position="641"/>
        <end position="650"/>
    </location>
</feature>
<dbReference type="EC" id="4.6.1.2" evidence="2"/>
<organism evidence="23 24">
    <name type="scientific">Scylla paramamosain</name>
    <name type="common">Mud crab</name>
    <dbReference type="NCBI Taxonomy" id="85552"/>
    <lineage>
        <taxon>Eukaryota</taxon>
        <taxon>Metazoa</taxon>
        <taxon>Ecdysozoa</taxon>
        <taxon>Arthropoda</taxon>
        <taxon>Crustacea</taxon>
        <taxon>Multicrustacea</taxon>
        <taxon>Malacostraca</taxon>
        <taxon>Eumalacostraca</taxon>
        <taxon>Eucarida</taxon>
        <taxon>Decapoda</taxon>
        <taxon>Pleocyemata</taxon>
        <taxon>Brachyura</taxon>
        <taxon>Eubrachyura</taxon>
        <taxon>Portunoidea</taxon>
        <taxon>Portunidae</taxon>
        <taxon>Portuninae</taxon>
        <taxon>Scylla</taxon>
    </lineage>
</organism>
<dbReference type="Gene3D" id="2.60.40.820">
    <property type="entry name" value="Transcription factor, T-box"/>
    <property type="match status" value="1"/>
</dbReference>
<evidence type="ECO:0000256" key="4">
    <source>
        <dbReference type="ARBA" id="ARBA00022729"/>
    </source>
</evidence>
<dbReference type="GO" id="GO:0003677">
    <property type="term" value="F:DNA binding"/>
    <property type="evidence" value="ECO:0007669"/>
    <property type="project" value="UniProtKB-UniRule"/>
</dbReference>
<dbReference type="SMART" id="SM00044">
    <property type="entry name" value="CYCc"/>
    <property type="match status" value="1"/>
</dbReference>
<dbReference type="InterPro" id="IPR008967">
    <property type="entry name" value="p53-like_TF_DNA-bd_sf"/>
</dbReference>
<dbReference type="SUPFAM" id="SSF55073">
    <property type="entry name" value="Nucleotide cyclase"/>
    <property type="match status" value="1"/>
</dbReference>
<feature type="region of interest" description="Disordered" evidence="19">
    <location>
        <begin position="623"/>
        <end position="650"/>
    </location>
</feature>
<dbReference type="InterPro" id="IPR018297">
    <property type="entry name" value="A/G_cyclase_CS"/>
</dbReference>
<dbReference type="GO" id="GO:0004016">
    <property type="term" value="F:adenylate cyclase activity"/>
    <property type="evidence" value="ECO:0007669"/>
    <property type="project" value="TreeGrafter"/>
</dbReference>
<comment type="subcellular location">
    <subcellularLocation>
        <location evidence="1">Membrane</location>
        <topology evidence="1">Single-pass type I membrane protein</topology>
    </subcellularLocation>
    <subcellularLocation>
        <location evidence="17">Nucleus</location>
    </subcellularLocation>
</comment>
<dbReference type="GO" id="GO:0005634">
    <property type="term" value="C:nucleus"/>
    <property type="evidence" value="ECO:0007669"/>
    <property type="project" value="UniProtKB-SubCell"/>
</dbReference>
<accession>A0AAW0SR47</accession>
<evidence type="ECO:0000256" key="5">
    <source>
        <dbReference type="ARBA" id="ARBA00022741"/>
    </source>
</evidence>
<evidence type="ECO:0000259" key="22">
    <source>
        <dbReference type="PROSITE" id="PS50252"/>
    </source>
</evidence>
<dbReference type="PROSITE" id="PS50125">
    <property type="entry name" value="GUANYLATE_CYCLASE_2"/>
    <property type="match status" value="1"/>
</dbReference>
<keyword evidence="6 20" id="KW-1133">Transmembrane helix</keyword>
<comment type="caution">
    <text evidence="17">Lacks conserved residue(s) required for the propagation of feature annotation.</text>
</comment>
<protein>
    <recommendedName>
        <fullName evidence="2">guanylate cyclase</fullName>
        <ecNumber evidence="2">4.6.1.2</ecNumber>
    </recommendedName>
</protein>
<dbReference type="GO" id="GO:0005525">
    <property type="term" value="F:GTP binding"/>
    <property type="evidence" value="ECO:0007669"/>
    <property type="project" value="UniProtKB-KW"/>
</dbReference>
<keyword evidence="8 17" id="KW-0238">DNA-binding</keyword>
<name>A0AAW0SR47_SCYPA</name>
<dbReference type="SMART" id="SM00425">
    <property type="entry name" value="TBOX"/>
    <property type="match status" value="1"/>
</dbReference>
<dbReference type="CDD" id="cd07302">
    <property type="entry name" value="CHD"/>
    <property type="match status" value="1"/>
</dbReference>
<evidence type="ECO:0000256" key="1">
    <source>
        <dbReference type="ARBA" id="ARBA00004479"/>
    </source>
</evidence>
<evidence type="ECO:0000256" key="19">
    <source>
        <dbReference type="SAM" id="MobiDB-lite"/>
    </source>
</evidence>
<feature type="transmembrane region" description="Helical" evidence="20">
    <location>
        <begin position="343"/>
        <end position="364"/>
    </location>
</feature>
<feature type="region of interest" description="Disordered" evidence="19">
    <location>
        <begin position="720"/>
        <end position="803"/>
    </location>
</feature>
<dbReference type="Pfam" id="PF08376">
    <property type="entry name" value="NIT"/>
    <property type="match status" value="1"/>
</dbReference>
<dbReference type="Gene3D" id="3.30.70.1230">
    <property type="entry name" value="Nucleotide cyclase"/>
    <property type="match status" value="1"/>
</dbReference>
<dbReference type="PANTHER" id="PTHR11920:SF499">
    <property type="entry name" value="GUANYLATE CYCLASE DOMAIN-CONTAINING PROTEIN"/>
    <property type="match status" value="1"/>
</dbReference>
<dbReference type="PROSITE" id="PS01283">
    <property type="entry name" value="TBOX_1"/>
    <property type="match status" value="1"/>
</dbReference>
<keyword evidence="13" id="KW-0325">Glycoprotein</keyword>
<dbReference type="Pfam" id="PF00907">
    <property type="entry name" value="T-box"/>
    <property type="match status" value="1"/>
</dbReference>